<dbReference type="OrthoDB" id="1739806at2759"/>
<organism evidence="2 3">
    <name type="scientific">Genlisea aurea</name>
    <dbReference type="NCBI Taxonomy" id="192259"/>
    <lineage>
        <taxon>Eukaryota</taxon>
        <taxon>Viridiplantae</taxon>
        <taxon>Streptophyta</taxon>
        <taxon>Embryophyta</taxon>
        <taxon>Tracheophyta</taxon>
        <taxon>Spermatophyta</taxon>
        <taxon>Magnoliopsida</taxon>
        <taxon>eudicotyledons</taxon>
        <taxon>Gunneridae</taxon>
        <taxon>Pentapetalae</taxon>
        <taxon>asterids</taxon>
        <taxon>lamiids</taxon>
        <taxon>Lamiales</taxon>
        <taxon>Lentibulariaceae</taxon>
        <taxon>Genlisea</taxon>
    </lineage>
</organism>
<feature type="non-terminal residue" evidence="2">
    <location>
        <position position="1"/>
    </location>
</feature>
<dbReference type="Proteomes" id="UP000015453">
    <property type="component" value="Unassembled WGS sequence"/>
</dbReference>
<dbReference type="InterPro" id="IPR016024">
    <property type="entry name" value="ARM-type_fold"/>
</dbReference>
<dbReference type="Gene3D" id="2.60.120.260">
    <property type="entry name" value="Galactose-binding domain-like"/>
    <property type="match status" value="1"/>
</dbReference>
<gene>
    <name evidence="2" type="ORF">M569_03707</name>
</gene>
<evidence type="ECO:0000313" key="3">
    <source>
        <dbReference type="Proteomes" id="UP000015453"/>
    </source>
</evidence>
<feature type="coiled-coil region" evidence="1">
    <location>
        <begin position="1811"/>
        <end position="1876"/>
    </location>
</feature>
<evidence type="ECO:0000256" key="1">
    <source>
        <dbReference type="SAM" id="Coils"/>
    </source>
</evidence>
<dbReference type="EMBL" id="AUSU01001433">
    <property type="protein sequence ID" value="EPS71042.1"/>
    <property type="molecule type" value="Genomic_DNA"/>
</dbReference>
<protein>
    <submittedName>
        <fullName evidence="2">Uncharacterized protein</fullName>
    </submittedName>
</protein>
<keyword evidence="3" id="KW-1185">Reference proteome</keyword>
<feature type="non-terminal residue" evidence="2">
    <location>
        <position position="1960"/>
    </location>
</feature>
<accession>S8EEQ8</accession>
<name>S8EEQ8_9LAMI</name>
<dbReference type="SUPFAM" id="SSF49785">
    <property type="entry name" value="Galactose-binding domain-like"/>
    <property type="match status" value="1"/>
</dbReference>
<keyword evidence="1" id="KW-0175">Coiled coil</keyword>
<dbReference type="SUPFAM" id="SSF48371">
    <property type="entry name" value="ARM repeat"/>
    <property type="match status" value="1"/>
</dbReference>
<dbReference type="InterPro" id="IPR008979">
    <property type="entry name" value="Galactose-bd-like_sf"/>
</dbReference>
<evidence type="ECO:0000313" key="2">
    <source>
        <dbReference type="EMBL" id="EPS71042.1"/>
    </source>
</evidence>
<proteinExistence type="predicted"/>
<sequence length="1960" mass="221864">EGRMMDVEMEPRVRTLPYKIKAASRESPAQKASYLLDTDLRNHWSTSTNTKEWILLELEEPCLLSHIRVYNKSVLEWEISLGLRYKPETFTKVLSRCEAPRRDVTYPMSYRPCRYVRISCMRGSPIAIFFVQLIGIPVPCLEPEFQTIATYMVPYITSHKQDDSDLYLQLLLNVTSRLARFLPQLEADLNSNPEAAEPTLRFLAMLAGPFYPILHIASQRETTRLALNISDLDASKTNLPPTTLTVSSNFEPRRSRNIPSGFLPVPMQLVFRPDIVLSLLRKAYQDRYLGKVCRMVSRVLWRNMEPISIQEASDLASNTASSVADETRGPDSSLPDYSSLFGEEFKIPDDFRDSTYLNVLDSAVIEEGIMHFLYACASQPLHCRKLAEKTSEFLLLLPFIQALLPALRPSVSNSYQVDDNFSFWKQPFVTKALSQIVATFSSAFCRPLLHACAGYLASFSQSQAKAACVLIDLCSGVLSPWMGQVIVKIDLAMELLEDLLGVVQGFHSSIHRARAALKYIVLALSGNMDDVMPFYKSAKHQILFLMEMLERYLDPSFTPIKETIAFGNVSAVFTEAQEKNCARALNIIRAAIRRPNTLPSLETEWRHGSATPSVLLSILDCRLQLPSDIDNCKFSGPNVGAPKCPLGIAPAKENKHDVSDVKVGIADNNSKLDASEDAGLLFAPTDLNTVSLKYAASNSDLKTSESNHFYNSDAVVGNGDQKIVMDNFSECTGLDDTDAGIELSNLLADYYHLINYRDCELKASEFRNFALHLNSESNFNLENRNVAIDALLLAAECYINPCFMMSLKDVSAVDKFYPKFSGHSYGPADINDIFRRKDIDLKLAADIERKRDRAVLEIVLEAAELDKEYDKEVLEGESCSLYTEVNADFVALSKEDVLSADAITLVRQNQSLLCSFLIRRLQKGTREENSGHETLIWCLLFLLQLATKLPCSPEHVVDIILDFAESLNEKFDIYSYELKGDSQLKSLKLLELQRCWILLHRLVIASTGSEERSTFLISVRNGFRFSNLVPALAWLQKVPVFSSSAYPLVRYFGWMAVARNSKQFLADRLFLVSDLSQLKNLLSVFWDELYLVDNISGKRDNDKSIGNDRDGLQVSRALYCDLCKFFPNLMEEFVAFAETILEAVGLHLKFLSSSSLPDLICWIAHLCAWPFSQNDDPSISAPRKKNYFKGRVAQNAKAVILYILETVVAEHMEEMVPEVPRVVQILVSLCDSPYCDVPFLESVLCLLQPIITYSASKFSAEEDFLVKHSFEDFESLCFNELFNTLRCSDENATAALTDIEKGKSRCFALYVLATFFYELSFKRKLELLQYSVSWADFASLVDTNCFRDYISAYQVLLTKFRTSLVASSNTFGIIPCENSSHYDSAMSTGTDFPERSSDFLCDVINISSLTTDTENRRNDLQFNMDEVASFCKPLEALILKLFAALEQCWNLHPHLSKTLVLTCAECFIYSECLYLYVQQNALTDAENQRNYCADDLWKGSMKGFAEMVLEIQGKKCWEVTSVLLNSLLTVPKCIRLDNVIDDMCSAIKTFSVSAPDIRWRLQTDNLISSLLERGSRRDDAAPMIDLFSALIGHPEPEQRYIAVKSLGRLVGQDIDDEKLLVCPPADASSEKFLSALVSAIWDHVVLVASIDTSLLIRTHAMALLIGFVPFVERTKLQSFLSAADSIFDFWISRSTPVGQFSLALIANVCLYSPAEELSLIPGSIWRHIEEIAASKNVGYCTALEKKACEALYRLRTEGEEAKQVLKEVLLCSSTCEKERNPDFVATRESILRVIGNLTCAKSYVDLFWKELEEKTMEVEEAEMELELQRKDISVSRRLPIFSGAAAATEKKVDDRLQRIKDEIKSLEKAKMREEVAARRQQKLLMRHARQKRLEETAVREAQLIQKMDRYSLWTEPMKWRDGCCWRGSGRRRENCSTSWRWREKSRHRGMCSVKWSNWNP</sequence>
<dbReference type="PANTHER" id="PTHR35833">
    <property type="entry name" value="GALACTOSE-BINDING DOMAIN-LIKE, ARMADILLO-TYPE FOLD PROTEIN-RELATED"/>
    <property type="match status" value="1"/>
</dbReference>
<reference evidence="2 3" key="1">
    <citation type="journal article" date="2013" name="BMC Genomics">
        <title>The miniature genome of a carnivorous plant Genlisea aurea contains a low number of genes and short non-coding sequences.</title>
        <authorList>
            <person name="Leushkin E.V."/>
            <person name="Sutormin R.A."/>
            <person name="Nabieva E.R."/>
            <person name="Penin A.A."/>
            <person name="Kondrashov A.S."/>
            <person name="Logacheva M.D."/>
        </authorList>
    </citation>
    <scope>NUCLEOTIDE SEQUENCE [LARGE SCALE GENOMIC DNA]</scope>
</reference>
<dbReference type="PANTHER" id="PTHR35833:SF1">
    <property type="entry name" value="GALACTOSE-BINDING DOMAIN-CONTAINING PROTEIN"/>
    <property type="match status" value="1"/>
</dbReference>
<comment type="caution">
    <text evidence="2">The sequence shown here is derived from an EMBL/GenBank/DDBJ whole genome shotgun (WGS) entry which is preliminary data.</text>
</comment>